<comment type="caution">
    <text evidence="6">The sequence shown here is derived from an EMBL/GenBank/DDBJ whole genome shotgun (WGS) entry which is preliminary data.</text>
</comment>
<reference evidence="6 7" key="1">
    <citation type="journal article" date="2015" name="Genome Announc.">
        <title>Expanding the biotechnology potential of lactobacilli through comparative genomics of 213 strains and associated genera.</title>
        <authorList>
            <person name="Sun Z."/>
            <person name="Harris H.M."/>
            <person name="McCann A."/>
            <person name="Guo C."/>
            <person name="Argimon S."/>
            <person name="Zhang W."/>
            <person name="Yang X."/>
            <person name="Jeffery I.B."/>
            <person name="Cooney J.C."/>
            <person name="Kagawa T.F."/>
            <person name="Liu W."/>
            <person name="Song Y."/>
            <person name="Salvetti E."/>
            <person name="Wrobel A."/>
            <person name="Rasinkangas P."/>
            <person name="Parkhill J."/>
            <person name="Rea M.C."/>
            <person name="O'Sullivan O."/>
            <person name="Ritari J."/>
            <person name="Douillard F.P."/>
            <person name="Paul Ross R."/>
            <person name="Yang R."/>
            <person name="Briner A.E."/>
            <person name="Felis G.E."/>
            <person name="de Vos W.M."/>
            <person name="Barrangou R."/>
            <person name="Klaenhammer T.R."/>
            <person name="Caufield P.W."/>
            <person name="Cui Y."/>
            <person name="Zhang H."/>
            <person name="O'Toole P.W."/>
        </authorList>
    </citation>
    <scope>NUCLEOTIDE SEQUENCE [LARGE SCALE GENOMIC DNA]</scope>
    <source>
        <strain evidence="6 7">DSM 23829</strain>
    </source>
</reference>
<accession>A0A0R2AVF9</accession>
<dbReference type="PATRIC" id="fig|1423781.4.peg.449"/>
<evidence type="ECO:0000313" key="6">
    <source>
        <dbReference type="EMBL" id="KRM67718.1"/>
    </source>
</evidence>
<comment type="subcellular location">
    <subcellularLocation>
        <location evidence="1">Membrane</location>
        <topology evidence="1">Single-pass membrane protein</topology>
    </subcellularLocation>
</comment>
<dbReference type="RefSeq" id="WP_056966672.1">
    <property type="nucleotide sequence ID" value="NZ_AYYQ01000035.1"/>
</dbReference>
<dbReference type="InterPro" id="IPR023353">
    <property type="entry name" value="LemA-like_dom_sf"/>
</dbReference>
<keyword evidence="3" id="KW-0812">Transmembrane</keyword>
<gene>
    <name evidence="6" type="ORF">FD06_GL000437</name>
</gene>
<evidence type="ECO:0000256" key="1">
    <source>
        <dbReference type="ARBA" id="ARBA00004167"/>
    </source>
</evidence>
<evidence type="ECO:0000256" key="2">
    <source>
        <dbReference type="ARBA" id="ARBA00008854"/>
    </source>
</evidence>
<dbReference type="Gene3D" id="1.20.1440.20">
    <property type="entry name" value="LemA-like domain"/>
    <property type="match status" value="1"/>
</dbReference>
<dbReference type="Proteomes" id="UP000052012">
    <property type="component" value="Unassembled WGS sequence"/>
</dbReference>
<keyword evidence="7" id="KW-1185">Reference proteome</keyword>
<proteinExistence type="inferred from homology"/>
<evidence type="ECO:0000256" key="5">
    <source>
        <dbReference type="ARBA" id="ARBA00023136"/>
    </source>
</evidence>
<dbReference type="InterPro" id="IPR007156">
    <property type="entry name" value="MamQ_LemA"/>
</dbReference>
<comment type="similarity">
    <text evidence="2">Belongs to the LemA family.</text>
</comment>
<keyword evidence="4" id="KW-1133">Transmembrane helix</keyword>
<dbReference type="OrthoDB" id="9804152at2"/>
<dbReference type="PANTHER" id="PTHR34478:SF1">
    <property type="entry name" value="PROTEIN LEMA"/>
    <property type="match status" value="1"/>
</dbReference>
<sequence>MWWIILIIVLALVLFYVYEHNRLQRLNMQVNQSGSDIDVQLKKRADLIPNLISTVKGAVNAERGTLERVTKYRTQILDGVDKKDYNAALQASNNLTTVLNATAESYPELHTNQNFMQLSETMTTIANQIASCQSAYNSCVADYNLAVQNIPSSFVAKMMNLKEKDAMIQATSEEKQNVNVNFDDIK</sequence>
<evidence type="ECO:0000256" key="3">
    <source>
        <dbReference type="ARBA" id="ARBA00022692"/>
    </source>
</evidence>
<dbReference type="AlphaFoldDB" id="A0A0R2AVF9"/>
<dbReference type="Pfam" id="PF04011">
    <property type="entry name" value="LemA"/>
    <property type="match status" value="1"/>
</dbReference>
<evidence type="ECO:0008006" key="8">
    <source>
        <dbReference type="Google" id="ProtNLM"/>
    </source>
</evidence>
<dbReference type="EMBL" id="AYYQ01000035">
    <property type="protein sequence ID" value="KRM67718.1"/>
    <property type="molecule type" value="Genomic_DNA"/>
</dbReference>
<dbReference type="PANTHER" id="PTHR34478">
    <property type="entry name" value="PROTEIN LEMA"/>
    <property type="match status" value="1"/>
</dbReference>
<evidence type="ECO:0000256" key="4">
    <source>
        <dbReference type="ARBA" id="ARBA00022989"/>
    </source>
</evidence>
<evidence type="ECO:0000313" key="7">
    <source>
        <dbReference type="Proteomes" id="UP000052012"/>
    </source>
</evidence>
<dbReference type="GO" id="GO:0016020">
    <property type="term" value="C:membrane"/>
    <property type="evidence" value="ECO:0007669"/>
    <property type="project" value="UniProtKB-SubCell"/>
</dbReference>
<keyword evidence="5" id="KW-0472">Membrane</keyword>
<protein>
    <recommendedName>
        <fullName evidence="8">LemA family protein</fullName>
    </recommendedName>
</protein>
<organism evidence="6 7">
    <name type="scientific">Apilactobacillus ozensis DSM 23829 = JCM 17196</name>
    <dbReference type="NCBI Taxonomy" id="1423781"/>
    <lineage>
        <taxon>Bacteria</taxon>
        <taxon>Bacillati</taxon>
        <taxon>Bacillota</taxon>
        <taxon>Bacilli</taxon>
        <taxon>Lactobacillales</taxon>
        <taxon>Lactobacillaceae</taxon>
        <taxon>Apilactobacillus</taxon>
    </lineage>
</organism>
<name>A0A0R2AVF9_9LACO</name>
<dbReference type="SUPFAM" id="SSF140478">
    <property type="entry name" value="LemA-like"/>
    <property type="match status" value="1"/>
</dbReference>
<dbReference type="STRING" id="1423781.FD06_GL000437"/>